<dbReference type="EMBL" id="JAMSHJ010000006">
    <property type="protein sequence ID" value="KAI5394234.1"/>
    <property type="molecule type" value="Genomic_DNA"/>
</dbReference>
<gene>
    <name evidence="4" type="ORF">KIW84_061070</name>
</gene>
<dbReference type="Gene3D" id="3.30.200.20">
    <property type="entry name" value="Phosphorylase Kinase, domain 1"/>
    <property type="match status" value="1"/>
</dbReference>
<dbReference type="PROSITE" id="PS50011">
    <property type="entry name" value="PROTEIN_KINASE_DOM"/>
    <property type="match status" value="1"/>
</dbReference>
<comment type="caution">
    <text evidence="4">The sequence shown here is derived from an EMBL/GenBank/DDBJ whole genome shotgun (WGS) entry which is preliminary data.</text>
</comment>
<keyword evidence="5" id="KW-1185">Reference proteome</keyword>
<feature type="binding site" evidence="2">
    <location>
        <position position="39"/>
    </location>
    <ligand>
        <name>ATP</name>
        <dbReference type="ChEBI" id="CHEBI:30616"/>
    </ligand>
</feature>
<accession>A0A9D4W3Z2</accession>
<evidence type="ECO:0000259" key="3">
    <source>
        <dbReference type="PROSITE" id="PS50011"/>
    </source>
</evidence>
<dbReference type="InterPro" id="IPR011009">
    <property type="entry name" value="Kinase-like_dom_sf"/>
</dbReference>
<dbReference type="PANTHER" id="PTHR11909">
    <property type="entry name" value="CASEIN KINASE-RELATED"/>
    <property type="match status" value="1"/>
</dbReference>
<organism evidence="4 5">
    <name type="scientific">Pisum sativum</name>
    <name type="common">Garden pea</name>
    <name type="synonym">Lathyrus oleraceus</name>
    <dbReference type="NCBI Taxonomy" id="3888"/>
    <lineage>
        <taxon>Eukaryota</taxon>
        <taxon>Viridiplantae</taxon>
        <taxon>Streptophyta</taxon>
        <taxon>Embryophyta</taxon>
        <taxon>Tracheophyta</taxon>
        <taxon>Spermatophyta</taxon>
        <taxon>Magnoliopsida</taxon>
        <taxon>eudicotyledons</taxon>
        <taxon>Gunneridae</taxon>
        <taxon>Pentapetalae</taxon>
        <taxon>rosids</taxon>
        <taxon>fabids</taxon>
        <taxon>Fabales</taxon>
        <taxon>Fabaceae</taxon>
        <taxon>Papilionoideae</taxon>
        <taxon>50 kb inversion clade</taxon>
        <taxon>NPAAA clade</taxon>
        <taxon>Hologalegina</taxon>
        <taxon>IRL clade</taxon>
        <taxon>Fabeae</taxon>
        <taxon>Lathyrus</taxon>
    </lineage>
</organism>
<dbReference type="Gramene" id="Psat06G0107000-T2">
    <property type="protein sequence ID" value="KAI5394234.1"/>
    <property type="gene ID" value="KIW84_061070"/>
</dbReference>
<dbReference type="SUPFAM" id="SSF56112">
    <property type="entry name" value="Protein kinase-like (PK-like)"/>
    <property type="match status" value="1"/>
</dbReference>
<protein>
    <submittedName>
        <fullName evidence="4">Casein kinase 1-like protein 3, variant 2</fullName>
    </submittedName>
</protein>
<dbReference type="Proteomes" id="UP001058974">
    <property type="component" value="Chromosome 6"/>
</dbReference>
<evidence type="ECO:0000313" key="4">
    <source>
        <dbReference type="EMBL" id="KAI5394234.1"/>
    </source>
</evidence>
<dbReference type="GO" id="GO:0005524">
    <property type="term" value="F:ATP binding"/>
    <property type="evidence" value="ECO:0007669"/>
    <property type="project" value="UniProtKB-UniRule"/>
</dbReference>
<dbReference type="AlphaFoldDB" id="A0A9D4W3Z2"/>
<evidence type="ECO:0000256" key="1">
    <source>
        <dbReference type="ARBA" id="ARBA00005926"/>
    </source>
</evidence>
<dbReference type="InterPro" id="IPR000719">
    <property type="entry name" value="Prot_kinase_dom"/>
</dbReference>
<dbReference type="PROSITE" id="PS00107">
    <property type="entry name" value="PROTEIN_KINASE_ATP"/>
    <property type="match status" value="1"/>
</dbReference>
<keyword evidence="2" id="KW-0547">Nucleotide-binding</keyword>
<keyword evidence="4" id="KW-0418">Kinase</keyword>
<dbReference type="GO" id="GO:0004672">
    <property type="term" value="F:protein kinase activity"/>
    <property type="evidence" value="ECO:0007669"/>
    <property type="project" value="InterPro"/>
</dbReference>
<proteinExistence type="inferred from homology"/>
<dbReference type="Pfam" id="PF00069">
    <property type="entry name" value="Pkinase"/>
    <property type="match status" value="1"/>
</dbReference>
<name>A0A9D4W3Z2_PEA</name>
<reference evidence="4 5" key="1">
    <citation type="journal article" date="2022" name="Nat. Genet.">
        <title>Improved pea reference genome and pan-genome highlight genomic features and evolutionary characteristics.</title>
        <authorList>
            <person name="Yang T."/>
            <person name="Liu R."/>
            <person name="Luo Y."/>
            <person name="Hu S."/>
            <person name="Wang D."/>
            <person name="Wang C."/>
            <person name="Pandey M.K."/>
            <person name="Ge S."/>
            <person name="Xu Q."/>
            <person name="Li N."/>
            <person name="Li G."/>
            <person name="Huang Y."/>
            <person name="Saxena R.K."/>
            <person name="Ji Y."/>
            <person name="Li M."/>
            <person name="Yan X."/>
            <person name="He Y."/>
            <person name="Liu Y."/>
            <person name="Wang X."/>
            <person name="Xiang C."/>
            <person name="Varshney R.K."/>
            <person name="Ding H."/>
            <person name="Gao S."/>
            <person name="Zong X."/>
        </authorList>
    </citation>
    <scope>NUCLEOTIDE SEQUENCE [LARGE SCALE GENOMIC DNA]</scope>
    <source>
        <strain evidence="4 5">cv. Zhongwan 6</strain>
    </source>
</reference>
<dbReference type="InterPro" id="IPR050235">
    <property type="entry name" value="CK1_Ser-Thr_kinase"/>
</dbReference>
<feature type="domain" description="Protein kinase" evidence="3">
    <location>
        <begin position="9"/>
        <end position="159"/>
    </location>
</feature>
<keyword evidence="4" id="KW-0808">Transferase</keyword>
<sequence>MEKVVGGKYKIGRKIGSGSFGEIYIGAHVVTSELVAIKKENKKTKQPQLLYEAKLYNILKGGSGIPRMKWFGTDGDYNVLVLELMGPSLEDLLYYCEGKFSLKSVLMLADQMVIIYSLLDNLLSYHLMSCFLSVFKFMEIAYYNISIICLTRCLWKNSL</sequence>
<keyword evidence="2" id="KW-0067">ATP-binding</keyword>
<comment type="similarity">
    <text evidence="1">Belongs to the protein kinase superfamily. CK1 Ser/Thr protein kinase family. Casein kinase I subfamily.</text>
</comment>
<evidence type="ECO:0000313" key="5">
    <source>
        <dbReference type="Proteomes" id="UP001058974"/>
    </source>
</evidence>
<dbReference type="InterPro" id="IPR017441">
    <property type="entry name" value="Protein_kinase_ATP_BS"/>
</dbReference>
<evidence type="ECO:0000256" key="2">
    <source>
        <dbReference type="PROSITE-ProRule" id="PRU10141"/>
    </source>
</evidence>